<evidence type="ECO:0000256" key="2">
    <source>
        <dbReference type="ARBA" id="ARBA00022475"/>
    </source>
</evidence>
<evidence type="ECO:0000256" key="8">
    <source>
        <dbReference type="SAM" id="MobiDB-lite"/>
    </source>
</evidence>
<evidence type="ECO:0000256" key="1">
    <source>
        <dbReference type="ARBA" id="ARBA00004370"/>
    </source>
</evidence>
<evidence type="ECO:0000256" key="6">
    <source>
        <dbReference type="ARBA" id="ARBA00023136"/>
    </source>
</evidence>
<dbReference type="InterPro" id="IPR013685">
    <property type="entry name" value="POTRA_FtsQ_type"/>
</dbReference>
<reference evidence="11" key="2">
    <citation type="journal article" date="2021" name="PeerJ">
        <title>Extensive microbial diversity within the chicken gut microbiome revealed by metagenomics and culture.</title>
        <authorList>
            <person name="Gilroy R."/>
            <person name="Ravi A."/>
            <person name="Getino M."/>
            <person name="Pursley I."/>
            <person name="Horton D.L."/>
            <person name="Alikhan N.F."/>
            <person name="Baker D."/>
            <person name="Gharbi K."/>
            <person name="Hall N."/>
            <person name="Watson M."/>
            <person name="Adriaenssens E.M."/>
            <person name="Foster-Nyarko E."/>
            <person name="Jarju S."/>
            <person name="Secka A."/>
            <person name="Antonio M."/>
            <person name="Oren A."/>
            <person name="Chaudhuri R.R."/>
            <person name="La Ragione R."/>
            <person name="Hildebrand F."/>
            <person name="Pallen M.J."/>
        </authorList>
    </citation>
    <scope>NUCLEOTIDE SEQUENCE</scope>
    <source>
        <strain evidence="11">CHK33-4379</strain>
    </source>
</reference>
<dbReference type="Proteomes" id="UP000824136">
    <property type="component" value="Unassembled WGS sequence"/>
</dbReference>
<feature type="transmembrane region" description="Helical" evidence="9">
    <location>
        <begin position="23"/>
        <end position="41"/>
    </location>
</feature>
<comment type="caution">
    <text evidence="11">The sequence shown here is derived from an EMBL/GenBank/DDBJ whole genome shotgun (WGS) entry which is preliminary data.</text>
</comment>
<dbReference type="Pfam" id="PF08478">
    <property type="entry name" value="POTRA_1"/>
    <property type="match status" value="1"/>
</dbReference>
<dbReference type="PANTHER" id="PTHR37820">
    <property type="entry name" value="CELL DIVISION PROTEIN DIVIB"/>
    <property type="match status" value="1"/>
</dbReference>
<keyword evidence="6 9" id="KW-0472">Membrane</keyword>
<dbReference type="AlphaFoldDB" id="A0A9D1GTI1"/>
<evidence type="ECO:0000256" key="7">
    <source>
        <dbReference type="ARBA" id="ARBA00023306"/>
    </source>
</evidence>
<accession>A0A9D1GTI1</accession>
<evidence type="ECO:0000256" key="4">
    <source>
        <dbReference type="ARBA" id="ARBA00022692"/>
    </source>
</evidence>
<keyword evidence="3" id="KW-0132">Cell division</keyword>
<keyword evidence="4 9" id="KW-0812">Transmembrane</keyword>
<protein>
    <submittedName>
        <fullName evidence="11">FtsQ-type POTRA domain-containing protein</fullName>
    </submittedName>
</protein>
<evidence type="ECO:0000256" key="5">
    <source>
        <dbReference type="ARBA" id="ARBA00022989"/>
    </source>
</evidence>
<reference evidence="11" key="1">
    <citation type="submission" date="2020-10" db="EMBL/GenBank/DDBJ databases">
        <authorList>
            <person name="Gilroy R."/>
        </authorList>
    </citation>
    <scope>NUCLEOTIDE SEQUENCE</scope>
    <source>
        <strain evidence="11">CHK33-4379</strain>
    </source>
</reference>
<evidence type="ECO:0000313" key="11">
    <source>
        <dbReference type="EMBL" id="HIT58165.1"/>
    </source>
</evidence>
<feature type="region of interest" description="Disordered" evidence="8">
    <location>
        <begin position="260"/>
        <end position="294"/>
    </location>
</feature>
<evidence type="ECO:0000256" key="9">
    <source>
        <dbReference type="SAM" id="Phobius"/>
    </source>
</evidence>
<sequence length="294" mass="33782">MRDVVKSQPAQPVRRRRRRRKNLSLYYLMIFLICGIILFVLSRTVLFRIKTIEVVGNSRYTAQELIDAAGLRVGRNMYNVDLKEAEEDIMDELIYIDSVSVRRKLPDKMVITVEEASAFACCQYEGSRYATITRSGRYLETEQSSPRAELMQIYGLELVEVERGKSLKCTDEDKLEVLNQLLDAIDEICPGKISYIDITNRADIVMGYGGRIDIEFGSSLDYEYKLRYITAIIQDNLEPDAQGRIIYHSASAGASFITNDDLEQMQEELGERKEQAQQTQQQQQTQENGENQEE</sequence>
<keyword evidence="7" id="KW-0131">Cell cycle</keyword>
<dbReference type="InterPro" id="IPR050487">
    <property type="entry name" value="FtsQ_DivIB"/>
</dbReference>
<dbReference type="EMBL" id="DVLL01000001">
    <property type="protein sequence ID" value="HIT58165.1"/>
    <property type="molecule type" value="Genomic_DNA"/>
</dbReference>
<evidence type="ECO:0000259" key="10">
    <source>
        <dbReference type="PROSITE" id="PS51779"/>
    </source>
</evidence>
<name>A0A9D1GTI1_9FIRM</name>
<evidence type="ECO:0000313" key="12">
    <source>
        <dbReference type="Proteomes" id="UP000824136"/>
    </source>
</evidence>
<feature type="domain" description="POTRA" evidence="10">
    <location>
        <begin position="47"/>
        <end position="116"/>
    </location>
</feature>
<dbReference type="GO" id="GO:0051301">
    <property type="term" value="P:cell division"/>
    <property type="evidence" value="ECO:0007669"/>
    <property type="project" value="UniProtKB-KW"/>
</dbReference>
<dbReference type="PANTHER" id="PTHR37820:SF1">
    <property type="entry name" value="CELL DIVISION PROTEIN FTSQ"/>
    <property type="match status" value="1"/>
</dbReference>
<dbReference type="PROSITE" id="PS51779">
    <property type="entry name" value="POTRA"/>
    <property type="match status" value="1"/>
</dbReference>
<dbReference type="InterPro" id="IPR034746">
    <property type="entry name" value="POTRA"/>
</dbReference>
<evidence type="ECO:0000256" key="3">
    <source>
        <dbReference type="ARBA" id="ARBA00022618"/>
    </source>
</evidence>
<gene>
    <name evidence="11" type="ORF">IAC39_00340</name>
</gene>
<proteinExistence type="predicted"/>
<organism evidence="11 12">
    <name type="scientific">Candidatus Faeciplasma pullistercoris</name>
    <dbReference type="NCBI Taxonomy" id="2840800"/>
    <lineage>
        <taxon>Bacteria</taxon>
        <taxon>Bacillati</taxon>
        <taxon>Bacillota</taxon>
        <taxon>Clostridia</taxon>
        <taxon>Eubacteriales</taxon>
        <taxon>Oscillospiraceae</taxon>
        <taxon>Oscillospiraceae incertae sedis</taxon>
        <taxon>Candidatus Faeciplasma</taxon>
    </lineage>
</organism>
<keyword evidence="2" id="KW-1003">Cell membrane</keyword>
<comment type="subcellular location">
    <subcellularLocation>
        <location evidence="1">Membrane</location>
    </subcellularLocation>
</comment>
<dbReference type="Gene3D" id="3.10.20.310">
    <property type="entry name" value="membrane protein fhac"/>
    <property type="match status" value="1"/>
</dbReference>
<dbReference type="GO" id="GO:0005886">
    <property type="term" value="C:plasma membrane"/>
    <property type="evidence" value="ECO:0007669"/>
    <property type="project" value="TreeGrafter"/>
</dbReference>
<feature type="compositionally biased region" description="Low complexity" evidence="8">
    <location>
        <begin position="276"/>
        <end position="294"/>
    </location>
</feature>
<keyword evidence="5 9" id="KW-1133">Transmembrane helix</keyword>